<dbReference type="Gene3D" id="1.10.510.10">
    <property type="entry name" value="Transferase(Phosphotransferase) domain 1"/>
    <property type="match status" value="1"/>
</dbReference>
<keyword evidence="5 6" id="KW-0067">ATP-binding</keyword>
<keyword evidence="4" id="KW-0418">Kinase</keyword>
<dbReference type="EMBL" id="CAJZBQ010000044">
    <property type="protein sequence ID" value="CAG9327784.1"/>
    <property type="molecule type" value="Genomic_DNA"/>
</dbReference>
<dbReference type="PANTHER" id="PTHR24346:SF82">
    <property type="entry name" value="KP78A-RELATED"/>
    <property type="match status" value="1"/>
</dbReference>
<keyword evidence="2" id="KW-0808">Transferase</keyword>
<organism evidence="9 10">
    <name type="scientific">Blepharisma stoltei</name>
    <dbReference type="NCBI Taxonomy" id="1481888"/>
    <lineage>
        <taxon>Eukaryota</taxon>
        <taxon>Sar</taxon>
        <taxon>Alveolata</taxon>
        <taxon>Ciliophora</taxon>
        <taxon>Postciliodesmatophora</taxon>
        <taxon>Heterotrichea</taxon>
        <taxon>Heterotrichida</taxon>
        <taxon>Blepharismidae</taxon>
        <taxon>Blepharisma</taxon>
    </lineage>
</organism>
<dbReference type="FunFam" id="3.30.200.20:FF:000003">
    <property type="entry name" value="Non-specific serine/threonine protein kinase"/>
    <property type="match status" value="1"/>
</dbReference>
<dbReference type="AlphaFoldDB" id="A0AAU9K1D6"/>
<evidence type="ECO:0000256" key="5">
    <source>
        <dbReference type="ARBA" id="ARBA00022840"/>
    </source>
</evidence>
<evidence type="ECO:0000256" key="6">
    <source>
        <dbReference type="PROSITE-ProRule" id="PRU10141"/>
    </source>
</evidence>
<dbReference type="InterPro" id="IPR011009">
    <property type="entry name" value="Kinase-like_dom_sf"/>
</dbReference>
<evidence type="ECO:0000313" key="10">
    <source>
        <dbReference type="Proteomes" id="UP001162131"/>
    </source>
</evidence>
<dbReference type="PROSITE" id="PS50011">
    <property type="entry name" value="PROTEIN_KINASE_DOM"/>
    <property type="match status" value="1"/>
</dbReference>
<dbReference type="GO" id="GO:0035556">
    <property type="term" value="P:intracellular signal transduction"/>
    <property type="evidence" value="ECO:0007669"/>
    <property type="project" value="TreeGrafter"/>
</dbReference>
<name>A0AAU9K1D6_9CILI</name>
<reference evidence="9" key="1">
    <citation type="submission" date="2021-09" db="EMBL/GenBank/DDBJ databases">
        <authorList>
            <consortium name="AG Swart"/>
            <person name="Singh M."/>
            <person name="Singh A."/>
            <person name="Seah K."/>
            <person name="Emmerich C."/>
        </authorList>
    </citation>
    <scope>NUCLEOTIDE SEQUENCE</scope>
    <source>
        <strain evidence="9">ATCC30299</strain>
    </source>
</reference>
<dbReference type="InterPro" id="IPR000719">
    <property type="entry name" value="Prot_kinase_dom"/>
</dbReference>
<dbReference type="GO" id="GO:0004674">
    <property type="term" value="F:protein serine/threonine kinase activity"/>
    <property type="evidence" value="ECO:0007669"/>
    <property type="project" value="UniProtKB-KW"/>
</dbReference>
<feature type="region of interest" description="Disordered" evidence="7">
    <location>
        <begin position="418"/>
        <end position="467"/>
    </location>
</feature>
<dbReference type="SMART" id="SM00220">
    <property type="entry name" value="S_TKc"/>
    <property type="match status" value="1"/>
</dbReference>
<dbReference type="Pfam" id="PF00069">
    <property type="entry name" value="Pkinase"/>
    <property type="match status" value="1"/>
</dbReference>
<protein>
    <recommendedName>
        <fullName evidence="8">Protein kinase domain-containing protein</fullName>
    </recommendedName>
</protein>
<dbReference type="GO" id="GO:0005737">
    <property type="term" value="C:cytoplasm"/>
    <property type="evidence" value="ECO:0007669"/>
    <property type="project" value="TreeGrafter"/>
</dbReference>
<dbReference type="GO" id="GO:0005524">
    <property type="term" value="F:ATP binding"/>
    <property type="evidence" value="ECO:0007669"/>
    <property type="project" value="UniProtKB-UniRule"/>
</dbReference>
<keyword evidence="1" id="KW-0723">Serine/threonine-protein kinase</keyword>
<keyword evidence="10" id="KW-1185">Reference proteome</keyword>
<comment type="caution">
    <text evidence="9">The sequence shown here is derived from an EMBL/GenBank/DDBJ whole genome shotgun (WGS) entry which is preliminary data.</text>
</comment>
<evidence type="ECO:0000313" key="9">
    <source>
        <dbReference type="EMBL" id="CAG9327784.1"/>
    </source>
</evidence>
<dbReference type="PANTHER" id="PTHR24346">
    <property type="entry name" value="MAP/MICROTUBULE AFFINITY-REGULATING KINASE"/>
    <property type="match status" value="1"/>
</dbReference>
<dbReference type="PROSITE" id="PS00107">
    <property type="entry name" value="PROTEIN_KINASE_ATP"/>
    <property type="match status" value="1"/>
</dbReference>
<feature type="binding site" evidence="6">
    <location>
        <position position="52"/>
    </location>
    <ligand>
        <name>ATP</name>
        <dbReference type="ChEBI" id="CHEBI:30616"/>
    </ligand>
</feature>
<keyword evidence="3 6" id="KW-0547">Nucleotide-binding</keyword>
<dbReference type="PROSITE" id="PS00108">
    <property type="entry name" value="PROTEIN_KINASE_ST"/>
    <property type="match status" value="1"/>
</dbReference>
<accession>A0AAU9K1D6</accession>
<feature type="region of interest" description="Disordered" evidence="7">
    <location>
        <begin position="342"/>
        <end position="361"/>
    </location>
</feature>
<evidence type="ECO:0000256" key="3">
    <source>
        <dbReference type="ARBA" id="ARBA00022741"/>
    </source>
</evidence>
<gene>
    <name evidence="9" type="ORF">BSTOLATCC_MIC44412</name>
</gene>
<dbReference type="InterPro" id="IPR017441">
    <property type="entry name" value="Protein_kinase_ATP_BS"/>
</dbReference>
<dbReference type="InterPro" id="IPR008271">
    <property type="entry name" value="Ser/Thr_kinase_AS"/>
</dbReference>
<feature type="compositionally biased region" description="Polar residues" evidence="7">
    <location>
        <begin position="428"/>
        <end position="463"/>
    </location>
</feature>
<evidence type="ECO:0000256" key="1">
    <source>
        <dbReference type="ARBA" id="ARBA00022527"/>
    </source>
</evidence>
<dbReference type="CDD" id="cd14003">
    <property type="entry name" value="STKc_AMPK-like"/>
    <property type="match status" value="1"/>
</dbReference>
<feature type="domain" description="Protein kinase" evidence="8">
    <location>
        <begin position="23"/>
        <end position="275"/>
    </location>
</feature>
<evidence type="ECO:0000259" key="8">
    <source>
        <dbReference type="PROSITE" id="PS50011"/>
    </source>
</evidence>
<evidence type="ECO:0000256" key="4">
    <source>
        <dbReference type="ARBA" id="ARBA00022777"/>
    </source>
</evidence>
<dbReference type="SUPFAM" id="SSF56112">
    <property type="entry name" value="Protein kinase-like (PK-like)"/>
    <property type="match status" value="1"/>
</dbReference>
<evidence type="ECO:0000256" key="2">
    <source>
        <dbReference type="ARBA" id="ARBA00022679"/>
    </source>
</evidence>
<evidence type="ECO:0000256" key="7">
    <source>
        <dbReference type="SAM" id="MobiDB-lite"/>
    </source>
</evidence>
<dbReference type="Proteomes" id="UP001162131">
    <property type="component" value="Unassembled WGS sequence"/>
</dbReference>
<dbReference type="FunFam" id="1.10.510.10:FF:000740">
    <property type="entry name" value="SNF1-related protein kinase, putative"/>
    <property type="match status" value="1"/>
</dbReference>
<proteinExistence type="predicted"/>
<sequence>MEENSKRSKGIQSPMKTKTIQGYELLETLGKGTFGKVKLGLHLLTGEKVAIKVLDKNCISDVSDVERISREIHILKLIRHENLVQLYEVIETSEKIYLVMEYVSGGELFTHIVNSKRLKEKEACKFYQQIISGIEYIHKLNIVHRDLKPENLLLDHDKTLKFVDFGLSNTYLEGEMLKTACGSPCYAAPEMIAGKSYIASRVDIWSSGVILFTMLCGHLPFEDSNTHQLYKKILAGEYHVPKYVTPEAKDFLKCILNTNPEERYRIDQIRQHPWFNLIKPSPDSFGFIIGYDDLPINQKILKQLSGYDLDPYEIQNQLISNKQSNEATAYYLLLKKSQKKGEYNDTEEEPYDNGSTASPSFHNKHRKVVDLSQTYSFSPHPPLPKTGYDITISPRHKRIVETISFKISVKKRALISDLKNSQSRHQRVSSLLPSVNPRSPRSISRLSESPQAKHTKTSVNATTRLPGHDRFSIAATRVLNSPKFTEENDETISAVESTFKIRPRVGTAMLVKALTKKM</sequence>